<evidence type="ECO:0000256" key="8">
    <source>
        <dbReference type="ARBA" id="ARBA00023136"/>
    </source>
</evidence>
<evidence type="ECO:0000256" key="9">
    <source>
        <dbReference type="RuleBase" id="RU004181"/>
    </source>
</evidence>
<evidence type="ECO:0000256" key="3">
    <source>
        <dbReference type="ARBA" id="ARBA00022670"/>
    </source>
</evidence>
<organism evidence="11 12">
    <name type="scientific">Mycoplasmopsis canis</name>
    <dbReference type="NCBI Taxonomy" id="29555"/>
    <lineage>
        <taxon>Bacteria</taxon>
        <taxon>Bacillati</taxon>
        <taxon>Mycoplasmatota</taxon>
        <taxon>Mycoplasmoidales</taxon>
        <taxon>Metamycoplasmataceae</taxon>
        <taxon>Mycoplasmopsis</taxon>
    </lineage>
</organism>
<gene>
    <name evidence="11" type="primary">lspA</name>
    <name evidence="11" type="ORF">NCTC10146_00520</name>
</gene>
<protein>
    <submittedName>
        <fullName evidence="11">Lipoprotein signal peptidase</fullName>
    </submittedName>
</protein>
<keyword evidence="5" id="KW-0064">Aspartyl protease</keyword>
<keyword evidence="7 10" id="KW-1133">Transmembrane helix</keyword>
<keyword evidence="4 10" id="KW-0812">Transmembrane</keyword>
<dbReference type="GO" id="GO:0006508">
    <property type="term" value="P:proteolysis"/>
    <property type="evidence" value="ECO:0007669"/>
    <property type="project" value="UniProtKB-KW"/>
</dbReference>
<name>A0A449ARE2_9BACT</name>
<dbReference type="Pfam" id="PF01252">
    <property type="entry name" value="Peptidase_A8"/>
    <property type="match status" value="1"/>
</dbReference>
<evidence type="ECO:0000313" key="12">
    <source>
        <dbReference type="Proteomes" id="UP000290495"/>
    </source>
</evidence>
<evidence type="ECO:0000256" key="5">
    <source>
        <dbReference type="ARBA" id="ARBA00022750"/>
    </source>
</evidence>
<dbReference type="PANTHER" id="PTHR33695">
    <property type="entry name" value="LIPOPROTEIN SIGNAL PEPTIDASE"/>
    <property type="match status" value="1"/>
</dbReference>
<evidence type="ECO:0000313" key="11">
    <source>
        <dbReference type="EMBL" id="VEU69050.1"/>
    </source>
</evidence>
<evidence type="ECO:0000256" key="1">
    <source>
        <dbReference type="ARBA" id="ARBA00006139"/>
    </source>
</evidence>
<evidence type="ECO:0000256" key="10">
    <source>
        <dbReference type="SAM" id="Phobius"/>
    </source>
</evidence>
<evidence type="ECO:0000256" key="6">
    <source>
        <dbReference type="ARBA" id="ARBA00022801"/>
    </source>
</evidence>
<dbReference type="AlphaFoldDB" id="A0A449ARE2"/>
<feature type="transmembrane region" description="Helical" evidence="10">
    <location>
        <begin position="178"/>
        <end position="197"/>
    </location>
</feature>
<evidence type="ECO:0000256" key="4">
    <source>
        <dbReference type="ARBA" id="ARBA00022692"/>
    </source>
</evidence>
<dbReference type="PRINTS" id="PR00781">
    <property type="entry name" value="LIPOSIGPTASE"/>
</dbReference>
<proteinExistence type="inferred from homology"/>
<comment type="similarity">
    <text evidence="1 9">Belongs to the peptidase A8 family.</text>
</comment>
<keyword evidence="2" id="KW-1003">Cell membrane</keyword>
<evidence type="ECO:0000256" key="2">
    <source>
        <dbReference type="ARBA" id="ARBA00022475"/>
    </source>
</evidence>
<keyword evidence="3" id="KW-0645">Protease</keyword>
<dbReference type="PANTHER" id="PTHR33695:SF1">
    <property type="entry name" value="LIPOPROTEIN SIGNAL PEPTIDASE"/>
    <property type="match status" value="1"/>
</dbReference>
<reference evidence="11 12" key="1">
    <citation type="submission" date="2019-01" db="EMBL/GenBank/DDBJ databases">
        <authorList>
            <consortium name="Pathogen Informatics"/>
        </authorList>
    </citation>
    <scope>NUCLEOTIDE SEQUENCE [LARGE SCALE GENOMIC DNA]</scope>
    <source>
        <strain evidence="11 12">NCTC10146</strain>
    </source>
</reference>
<dbReference type="EMBL" id="LR215010">
    <property type="protein sequence ID" value="VEU69050.1"/>
    <property type="molecule type" value="Genomic_DNA"/>
</dbReference>
<keyword evidence="11" id="KW-0449">Lipoprotein</keyword>
<feature type="transmembrane region" description="Helical" evidence="10">
    <location>
        <begin position="20"/>
        <end position="39"/>
    </location>
</feature>
<dbReference type="GO" id="GO:0004190">
    <property type="term" value="F:aspartic-type endopeptidase activity"/>
    <property type="evidence" value="ECO:0007669"/>
    <property type="project" value="UniProtKB-KW"/>
</dbReference>
<accession>A0A449ARE2</accession>
<feature type="transmembrane region" description="Helical" evidence="10">
    <location>
        <begin position="112"/>
        <end position="130"/>
    </location>
</feature>
<dbReference type="Proteomes" id="UP000290495">
    <property type="component" value="Chromosome"/>
</dbReference>
<dbReference type="GO" id="GO:0016020">
    <property type="term" value="C:membrane"/>
    <property type="evidence" value="ECO:0007669"/>
    <property type="project" value="InterPro"/>
</dbReference>
<keyword evidence="6" id="KW-0378">Hydrolase</keyword>
<keyword evidence="8 10" id="KW-0472">Membrane</keyword>
<dbReference type="RefSeq" id="WP_004794681.1">
    <property type="nucleotide sequence ID" value="NZ_LR215010.1"/>
</dbReference>
<evidence type="ECO:0000256" key="7">
    <source>
        <dbReference type="ARBA" id="ARBA00022989"/>
    </source>
</evidence>
<feature type="transmembrane region" description="Helical" evidence="10">
    <location>
        <begin position="137"/>
        <end position="158"/>
    </location>
</feature>
<dbReference type="InterPro" id="IPR001872">
    <property type="entry name" value="Peptidase_A8"/>
</dbReference>
<sequence>MELSIKILNKFFKEVKERKFKILVAYIIFLTSFILFLAFDQVSKTLLFEHGSVNEGEYIGQDLFVRLFNGKKVLAESIYPSDPNNWVNYKIIGIRSIWHGGVTFLKTRNQTFIQGLSIIFLIILPISLIFKQKHYKISAFLIGLVLAGTSGNMIDRFVFNGHVKDIIFLPFIKDRGTFNIADAEIMLGILLFVIYSFSQSLFKKKPSNIQHLIV</sequence>